<sequence length="256" mass="29254">MNKSLSSGLENFSGAMQTLSDYGDSRVHSIDNKVVSEFAKYDIICKQVKEDVKQIFNARDREISRRRNLDRIRERNPKNRQQIVQAETELIRATAEVTKIVHNLEEKTINFEKQKLRDMKEILLDFVTIEMGYHSKALQVLTKIFELVNNIDEESDLQDFKKNLRLSEPSPASGDVHRRSSLFKAPSLSSLGAIFSTSHRRNTPGIPGVKKRTQSEDNLDSKTSISDTEQSQSDLNKSESLSESTMRSAIYRKKSN</sequence>
<dbReference type="Proteomes" id="UP001516400">
    <property type="component" value="Unassembled WGS sequence"/>
</dbReference>
<dbReference type="PANTHER" id="PTHR21223">
    <property type="entry name" value="CBY1-INTERACTING BAR DOMAIN-CONTAINING PROTEIN HOMOLOG"/>
    <property type="match status" value="1"/>
</dbReference>
<proteinExistence type="predicted"/>
<evidence type="ECO:0000256" key="1">
    <source>
        <dbReference type="SAM" id="MobiDB-lite"/>
    </source>
</evidence>
<evidence type="ECO:0000313" key="2">
    <source>
        <dbReference type="EMBL" id="KAL3281466.1"/>
    </source>
</evidence>
<dbReference type="SUPFAM" id="SSF103657">
    <property type="entry name" value="BAR/IMD domain-like"/>
    <property type="match status" value="1"/>
</dbReference>
<dbReference type="PANTHER" id="PTHR21223:SF2">
    <property type="entry name" value="CBY1-INTERACTING BAR DOMAIN-CONTAINING PROTEIN HOMOLOG"/>
    <property type="match status" value="1"/>
</dbReference>
<dbReference type="InterPro" id="IPR009602">
    <property type="entry name" value="CBAR/FAM92"/>
</dbReference>
<dbReference type="Gene3D" id="1.20.1270.60">
    <property type="entry name" value="Arfaptin homology (AH) domain/BAR domain"/>
    <property type="match status" value="1"/>
</dbReference>
<organism evidence="2 3">
    <name type="scientific">Cryptolaemus montrouzieri</name>
    <dbReference type="NCBI Taxonomy" id="559131"/>
    <lineage>
        <taxon>Eukaryota</taxon>
        <taxon>Metazoa</taxon>
        <taxon>Ecdysozoa</taxon>
        <taxon>Arthropoda</taxon>
        <taxon>Hexapoda</taxon>
        <taxon>Insecta</taxon>
        <taxon>Pterygota</taxon>
        <taxon>Neoptera</taxon>
        <taxon>Endopterygota</taxon>
        <taxon>Coleoptera</taxon>
        <taxon>Polyphaga</taxon>
        <taxon>Cucujiformia</taxon>
        <taxon>Coccinelloidea</taxon>
        <taxon>Coccinellidae</taxon>
        <taxon>Scymninae</taxon>
        <taxon>Scymnini</taxon>
        <taxon>Cryptolaemus</taxon>
    </lineage>
</organism>
<accession>A0ABD2NRV8</accession>
<name>A0ABD2NRV8_9CUCU</name>
<evidence type="ECO:0000313" key="3">
    <source>
        <dbReference type="Proteomes" id="UP001516400"/>
    </source>
</evidence>
<comment type="caution">
    <text evidence="2">The sequence shown here is derived from an EMBL/GenBank/DDBJ whole genome shotgun (WGS) entry which is preliminary data.</text>
</comment>
<feature type="region of interest" description="Disordered" evidence="1">
    <location>
        <begin position="194"/>
        <end position="256"/>
    </location>
</feature>
<dbReference type="Pfam" id="PF06730">
    <property type="entry name" value="FAM92"/>
    <property type="match status" value="1"/>
</dbReference>
<reference evidence="2 3" key="1">
    <citation type="journal article" date="2021" name="BMC Biol.">
        <title>Horizontally acquired antibacterial genes associated with adaptive radiation of ladybird beetles.</title>
        <authorList>
            <person name="Li H.S."/>
            <person name="Tang X.F."/>
            <person name="Huang Y.H."/>
            <person name="Xu Z.Y."/>
            <person name="Chen M.L."/>
            <person name="Du X.Y."/>
            <person name="Qiu B.Y."/>
            <person name="Chen P.T."/>
            <person name="Zhang W."/>
            <person name="Slipinski A."/>
            <person name="Escalona H.E."/>
            <person name="Waterhouse R.M."/>
            <person name="Zwick A."/>
            <person name="Pang H."/>
        </authorList>
    </citation>
    <scope>NUCLEOTIDE SEQUENCE [LARGE SCALE GENOMIC DNA]</scope>
    <source>
        <strain evidence="2">SYSU2018</strain>
    </source>
</reference>
<protein>
    <submittedName>
        <fullName evidence="2">Uncharacterized protein</fullName>
    </submittedName>
</protein>
<gene>
    <name evidence="2" type="ORF">HHI36_004675</name>
</gene>
<dbReference type="EMBL" id="JABFTP020000144">
    <property type="protein sequence ID" value="KAL3281466.1"/>
    <property type="molecule type" value="Genomic_DNA"/>
</dbReference>
<keyword evidence="3" id="KW-1185">Reference proteome</keyword>
<dbReference type="AlphaFoldDB" id="A0ABD2NRV8"/>
<feature type="compositionally biased region" description="Polar residues" evidence="1">
    <location>
        <begin position="221"/>
        <end position="247"/>
    </location>
</feature>
<dbReference type="InterPro" id="IPR027267">
    <property type="entry name" value="AH/BAR_dom_sf"/>
</dbReference>